<organism evidence="12 13">
    <name type="scientific">Bison bison bison</name>
    <name type="common">North American plains bison</name>
    <dbReference type="NCBI Taxonomy" id="43346"/>
    <lineage>
        <taxon>Eukaryota</taxon>
        <taxon>Metazoa</taxon>
        <taxon>Chordata</taxon>
        <taxon>Craniata</taxon>
        <taxon>Vertebrata</taxon>
        <taxon>Euteleostomi</taxon>
        <taxon>Mammalia</taxon>
        <taxon>Eutheria</taxon>
        <taxon>Laurasiatheria</taxon>
        <taxon>Artiodactyla</taxon>
        <taxon>Ruminantia</taxon>
        <taxon>Pecora</taxon>
        <taxon>Bovidae</taxon>
        <taxon>Bovinae</taxon>
        <taxon>Bison</taxon>
    </lineage>
</organism>
<dbReference type="CTD" id="27334"/>
<feature type="transmembrane region" description="Helical" evidence="9">
    <location>
        <begin position="164"/>
        <end position="185"/>
    </location>
</feature>
<dbReference type="PROSITE" id="PS50262">
    <property type="entry name" value="G_PROTEIN_RECEP_F1_2"/>
    <property type="match status" value="1"/>
</dbReference>
<evidence type="ECO:0000256" key="10">
    <source>
        <dbReference type="SAM" id="SignalP"/>
    </source>
</evidence>
<evidence type="ECO:0000313" key="12">
    <source>
        <dbReference type="Proteomes" id="UP000515208"/>
    </source>
</evidence>
<dbReference type="Pfam" id="PF00001">
    <property type="entry name" value="7tm_1"/>
    <property type="match status" value="1"/>
</dbReference>
<keyword evidence="7" id="KW-0325">Glycoprotein</keyword>
<dbReference type="KEGG" id="bbis:105001858"/>
<keyword evidence="6" id="KW-0675">Receptor</keyword>
<accession>A0A6P3IQP8</accession>
<feature type="transmembrane region" description="Helical" evidence="9">
    <location>
        <begin position="86"/>
        <end position="111"/>
    </location>
</feature>
<feature type="domain" description="G-protein coupled receptors family 1 profile" evidence="11">
    <location>
        <begin position="67"/>
        <end position="261"/>
    </location>
</feature>
<dbReference type="GeneID" id="105001858"/>
<evidence type="ECO:0000313" key="13">
    <source>
        <dbReference type="RefSeq" id="XP_010856606.1"/>
    </source>
</evidence>
<keyword evidence="5 9" id="KW-0472">Membrane</keyword>
<dbReference type="SUPFAM" id="SSF81321">
    <property type="entry name" value="Family A G protein-coupled receptor-like"/>
    <property type="match status" value="1"/>
</dbReference>
<keyword evidence="4" id="KW-0297">G-protein coupled receptor</keyword>
<evidence type="ECO:0000256" key="1">
    <source>
        <dbReference type="ARBA" id="ARBA00004141"/>
    </source>
</evidence>
<protein>
    <submittedName>
        <fullName evidence="13">P2Y purinoceptor 10</fullName>
    </submittedName>
</protein>
<gene>
    <name evidence="13" type="primary">P2RY10</name>
</gene>
<dbReference type="GO" id="GO:0005886">
    <property type="term" value="C:plasma membrane"/>
    <property type="evidence" value="ECO:0007669"/>
    <property type="project" value="TreeGrafter"/>
</dbReference>
<dbReference type="OrthoDB" id="9435792at2759"/>
<dbReference type="Proteomes" id="UP000515208">
    <property type="component" value="Unplaced"/>
</dbReference>
<evidence type="ECO:0000256" key="3">
    <source>
        <dbReference type="ARBA" id="ARBA00022989"/>
    </source>
</evidence>
<evidence type="ECO:0000256" key="8">
    <source>
        <dbReference type="ARBA" id="ARBA00023224"/>
    </source>
</evidence>
<evidence type="ECO:0000256" key="4">
    <source>
        <dbReference type="ARBA" id="ARBA00023040"/>
    </source>
</evidence>
<sequence length="261" mass="29928">MILFFCFVLFWAGIITSWLTLVNAEIFKMSSNSTSDAETNCNETYLTFHYPLYATTYILIFIPGLLANSAALWVLCRFISKKNKAIIFMINLSVADLAHVLSLPFRIYYYISHHWPFQRIPCLLCFYLKYLNMYASICFLTCISLQRCFFLLKPFRARDWKRRYDVGISAAIWVIVGTACLPFPIMRSTDLANNTDSCFADLGYRKMNAVALVGMITAAELAGFVIPVVIIAWCTWKMTISLRQPPVAFQGISEKQKALRM</sequence>
<evidence type="ECO:0000256" key="9">
    <source>
        <dbReference type="SAM" id="Phobius"/>
    </source>
</evidence>
<dbReference type="PANTHER" id="PTHR24232">
    <property type="entry name" value="G-PROTEIN COUPLED RECEPTOR"/>
    <property type="match status" value="1"/>
</dbReference>
<feature type="signal peptide" evidence="10">
    <location>
        <begin position="1"/>
        <end position="24"/>
    </location>
</feature>
<dbReference type="GO" id="GO:0004930">
    <property type="term" value="F:G protein-coupled receptor activity"/>
    <property type="evidence" value="ECO:0007669"/>
    <property type="project" value="UniProtKB-KW"/>
</dbReference>
<evidence type="ECO:0000256" key="6">
    <source>
        <dbReference type="ARBA" id="ARBA00023170"/>
    </source>
</evidence>
<dbReference type="InterPro" id="IPR017452">
    <property type="entry name" value="GPCR_Rhodpsn_7TM"/>
</dbReference>
<dbReference type="GO" id="GO:0007200">
    <property type="term" value="P:phospholipase C-activating G protein-coupled receptor signaling pathway"/>
    <property type="evidence" value="ECO:0007669"/>
    <property type="project" value="TreeGrafter"/>
</dbReference>
<dbReference type="Gene3D" id="1.20.1070.10">
    <property type="entry name" value="Rhodopsin 7-helix transmembrane proteins"/>
    <property type="match status" value="1"/>
</dbReference>
<feature type="chain" id="PRO_5027894829" evidence="10">
    <location>
        <begin position="25"/>
        <end position="261"/>
    </location>
</feature>
<evidence type="ECO:0000256" key="2">
    <source>
        <dbReference type="ARBA" id="ARBA00022692"/>
    </source>
</evidence>
<keyword evidence="8" id="KW-0807">Transducer</keyword>
<keyword evidence="2 9" id="KW-0812">Transmembrane</keyword>
<dbReference type="AlphaFoldDB" id="A0A6P3IQP8"/>
<evidence type="ECO:0000259" key="11">
    <source>
        <dbReference type="PROSITE" id="PS50262"/>
    </source>
</evidence>
<comment type="subcellular location">
    <subcellularLocation>
        <location evidence="1">Membrane</location>
        <topology evidence="1">Multi-pass membrane protein</topology>
    </subcellularLocation>
</comment>
<dbReference type="InterPro" id="IPR000276">
    <property type="entry name" value="GPCR_Rhodpsn"/>
</dbReference>
<proteinExistence type="predicted"/>
<feature type="transmembrane region" description="Helical" evidence="9">
    <location>
        <begin position="209"/>
        <end position="234"/>
    </location>
</feature>
<dbReference type="PANTHER" id="PTHR24232:SF47">
    <property type="entry name" value="P2Y PURINOCEPTOR 10-RELATED"/>
    <property type="match status" value="1"/>
</dbReference>
<feature type="non-terminal residue" evidence="13">
    <location>
        <position position="261"/>
    </location>
</feature>
<feature type="transmembrane region" description="Helical" evidence="9">
    <location>
        <begin position="48"/>
        <end position="74"/>
    </location>
</feature>
<name>A0A6P3IQP8_BISBB</name>
<dbReference type="PRINTS" id="PR01157">
    <property type="entry name" value="P2YPURNOCPTR"/>
</dbReference>
<evidence type="ECO:0000256" key="5">
    <source>
        <dbReference type="ARBA" id="ARBA00023136"/>
    </source>
</evidence>
<evidence type="ECO:0000256" key="7">
    <source>
        <dbReference type="ARBA" id="ARBA00023180"/>
    </source>
</evidence>
<feature type="transmembrane region" description="Helical" evidence="9">
    <location>
        <begin position="131"/>
        <end position="152"/>
    </location>
</feature>
<dbReference type="PRINTS" id="PR00237">
    <property type="entry name" value="GPCRRHODOPSN"/>
</dbReference>
<reference evidence="13" key="1">
    <citation type="submission" date="2025-08" db="UniProtKB">
        <authorList>
            <consortium name="RefSeq"/>
        </authorList>
    </citation>
    <scope>IDENTIFICATION</scope>
    <source>
        <tissue evidence="13">Blood</tissue>
    </source>
</reference>
<dbReference type="RefSeq" id="XP_010856606.1">
    <property type="nucleotide sequence ID" value="XM_010858304.1"/>
</dbReference>
<keyword evidence="12" id="KW-1185">Reference proteome</keyword>
<dbReference type="GO" id="GO:0035025">
    <property type="term" value="P:positive regulation of Rho protein signal transduction"/>
    <property type="evidence" value="ECO:0007669"/>
    <property type="project" value="TreeGrafter"/>
</dbReference>
<keyword evidence="3 9" id="KW-1133">Transmembrane helix</keyword>
<keyword evidence="10" id="KW-0732">Signal</keyword>